<dbReference type="Proteomes" id="UP000574717">
    <property type="component" value="Unassembled WGS sequence"/>
</dbReference>
<evidence type="ECO:0000313" key="7">
    <source>
        <dbReference type="EMBL" id="GFP37486.1"/>
    </source>
</evidence>
<accession>A0A6V8Q2S4</accession>
<evidence type="ECO:0000313" key="11">
    <source>
        <dbReference type="Proteomes" id="UP000574717"/>
    </source>
</evidence>
<evidence type="ECO:0000313" key="10">
    <source>
        <dbReference type="Proteomes" id="UP000569018"/>
    </source>
</evidence>
<dbReference type="PANTHER" id="PTHR24220:SF86">
    <property type="entry name" value="ABC TRANSPORTER ABCH.1"/>
    <property type="match status" value="1"/>
</dbReference>
<keyword evidence="1" id="KW-0813">Transport</keyword>
<dbReference type="AlphaFoldDB" id="A0A6V8Q2S4"/>
<comment type="caution">
    <text evidence="8">The sequence shown here is derived from an EMBL/GenBank/DDBJ whole genome shotgun (WGS) entry which is preliminary data.</text>
</comment>
<dbReference type="FunFam" id="3.40.50.300:FF:000032">
    <property type="entry name" value="Export ABC transporter ATP-binding protein"/>
    <property type="match status" value="1"/>
</dbReference>
<dbReference type="RefSeq" id="WP_176231705.1">
    <property type="nucleotide sequence ID" value="NZ_BLRU01000021.1"/>
</dbReference>
<dbReference type="Proteomes" id="UP000561271">
    <property type="component" value="Unassembled WGS sequence"/>
</dbReference>
<dbReference type="EMBL" id="BLRU01000021">
    <property type="protein sequence ID" value="GFP18902.1"/>
    <property type="molecule type" value="Genomic_DNA"/>
</dbReference>
<feature type="domain" description="ABC transporter" evidence="4">
    <location>
        <begin position="10"/>
        <end position="233"/>
    </location>
</feature>
<dbReference type="EMBL" id="BLSC01000097">
    <property type="protein sequence ID" value="GFP37486.1"/>
    <property type="molecule type" value="Genomic_DNA"/>
</dbReference>
<dbReference type="InterPro" id="IPR015854">
    <property type="entry name" value="ABC_transpr_LolD-like"/>
</dbReference>
<name>A0A6V8Q2S4_9ACTN</name>
<organism evidence="8 10">
    <name type="scientific">Candidatus Hakubella thermalkaliphila</name>
    <dbReference type="NCBI Taxonomy" id="2754717"/>
    <lineage>
        <taxon>Bacteria</taxon>
        <taxon>Bacillati</taxon>
        <taxon>Actinomycetota</taxon>
        <taxon>Actinomycetota incertae sedis</taxon>
        <taxon>Candidatus Hakubellales</taxon>
        <taxon>Candidatus Hakubellaceae</taxon>
        <taxon>Candidatus Hakubella</taxon>
    </lineage>
</organism>
<dbReference type="InterPro" id="IPR003439">
    <property type="entry name" value="ABC_transporter-like_ATP-bd"/>
</dbReference>
<dbReference type="GO" id="GO:0022857">
    <property type="term" value="F:transmembrane transporter activity"/>
    <property type="evidence" value="ECO:0007669"/>
    <property type="project" value="TreeGrafter"/>
</dbReference>
<evidence type="ECO:0000313" key="12">
    <source>
        <dbReference type="Proteomes" id="UP000588083"/>
    </source>
</evidence>
<dbReference type="GO" id="GO:0005524">
    <property type="term" value="F:ATP binding"/>
    <property type="evidence" value="ECO:0007669"/>
    <property type="project" value="UniProtKB-KW"/>
</dbReference>
<dbReference type="Gene3D" id="3.40.50.300">
    <property type="entry name" value="P-loop containing nucleotide triphosphate hydrolases"/>
    <property type="match status" value="1"/>
</dbReference>
<dbReference type="SMART" id="SM00382">
    <property type="entry name" value="AAA"/>
    <property type="match status" value="1"/>
</dbReference>
<keyword evidence="3 8" id="KW-0067">ATP-binding</keyword>
<evidence type="ECO:0000259" key="4">
    <source>
        <dbReference type="PROSITE" id="PS50893"/>
    </source>
</evidence>
<dbReference type="GO" id="GO:0016887">
    <property type="term" value="F:ATP hydrolysis activity"/>
    <property type="evidence" value="ECO:0007669"/>
    <property type="project" value="InterPro"/>
</dbReference>
<dbReference type="Proteomes" id="UP000569018">
    <property type="component" value="Unassembled WGS sequence"/>
</dbReference>
<dbReference type="EMBL" id="BLSD01000002">
    <property type="protein sequence ID" value="GFP38374.1"/>
    <property type="molecule type" value="Genomic_DNA"/>
</dbReference>
<dbReference type="GO" id="GO:0005886">
    <property type="term" value="C:plasma membrane"/>
    <property type="evidence" value="ECO:0007669"/>
    <property type="project" value="TreeGrafter"/>
</dbReference>
<dbReference type="EMBL" id="BLRZ01000001">
    <property type="protein sequence ID" value="GFP29109.1"/>
    <property type="molecule type" value="Genomic_DNA"/>
</dbReference>
<dbReference type="InterPro" id="IPR017911">
    <property type="entry name" value="MacB-like_ATP-bd"/>
</dbReference>
<dbReference type="Proteomes" id="UP000588083">
    <property type="component" value="Unassembled WGS sequence"/>
</dbReference>
<dbReference type="InterPro" id="IPR003593">
    <property type="entry name" value="AAA+_ATPase"/>
</dbReference>
<evidence type="ECO:0000313" key="9">
    <source>
        <dbReference type="Proteomes" id="UP000561271"/>
    </source>
</evidence>
<protein>
    <submittedName>
        <fullName evidence="8">Putative ABC transport system ATP-binding protein</fullName>
    </submittedName>
</protein>
<dbReference type="PANTHER" id="PTHR24220">
    <property type="entry name" value="IMPORT ATP-BINDING PROTEIN"/>
    <property type="match status" value="1"/>
</dbReference>
<dbReference type="CDD" id="cd03255">
    <property type="entry name" value="ABC_MJ0796_LolCDE_FtsE"/>
    <property type="match status" value="1"/>
</dbReference>
<dbReference type="Pfam" id="PF00005">
    <property type="entry name" value="ABC_tran"/>
    <property type="match status" value="1"/>
</dbReference>
<keyword evidence="12" id="KW-1185">Reference proteome</keyword>
<evidence type="ECO:0000313" key="5">
    <source>
        <dbReference type="EMBL" id="GFP18902.1"/>
    </source>
</evidence>
<dbReference type="PROSITE" id="PS50893">
    <property type="entry name" value="ABC_TRANSPORTER_2"/>
    <property type="match status" value="1"/>
</dbReference>
<gene>
    <name evidence="5" type="ORF">HKBW3S03_00407</name>
    <name evidence="6" type="ORF">HKBW3S34_00027</name>
    <name evidence="7" type="ORF">HKBW3S44_01166</name>
    <name evidence="8" type="ORF">HKBW3S47_00075</name>
</gene>
<dbReference type="SUPFAM" id="SSF52540">
    <property type="entry name" value="P-loop containing nucleoside triphosphate hydrolases"/>
    <property type="match status" value="1"/>
</dbReference>
<keyword evidence="2" id="KW-0547">Nucleotide-binding</keyword>
<evidence type="ECO:0000313" key="8">
    <source>
        <dbReference type="EMBL" id="GFP38374.1"/>
    </source>
</evidence>
<reference evidence="9 10" key="1">
    <citation type="journal article" date="2020" name="Front. Microbiol.">
        <title>Single-cell genomics of novel Actinobacteria with the Wood-Ljungdahl pathway discovered in a serpentinizing system.</title>
        <authorList>
            <person name="Merino N."/>
            <person name="Kawai M."/>
            <person name="Boyd E.S."/>
            <person name="Colman D.R."/>
            <person name="McGlynn S.E."/>
            <person name="Nealson K.H."/>
            <person name="Kurokawa K."/>
            <person name="Hongoh Y."/>
        </authorList>
    </citation>
    <scope>NUCLEOTIDE SEQUENCE [LARGE SCALE GENOMIC DNA]</scope>
    <source>
        <strain evidence="5 11">S03</strain>
        <strain evidence="6 12">S34</strain>
        <strain evidence="7 9">S44</strain>
        <strain evidence="8 10">S47</strain>
    </source>
</reference>
<evidence type="ECO:0000256" key="1">
    <source>
        <dbReference type="ARBA" id="ARBA00022448"/>
    </source>
</evidence>
<evidence type="ECO:0000256" key="3">
    <source>
        <dbReference type="ARBA" id="ARBA00022840"/>
    </source>
</evidence>
<proteinExistence type="predicted"/>
<sequence length="234" mass="25879">MGEQDNQVLIELRDICRDFQMGSAVVHALRNVNLNIKKGEYISLIGPSGSGKSTLLNLIGGLIRPTSGQIIVEGIDISTLSDREMAVYRQKKVGFIFQSFNLIPTLTALQNVEFPLIFAGIPPRERLAKATEALKIVGLEERMGHNPTELSGGETQRVSIARALVAGPEILLADEPTGSLDSETGKEIMTFIQKINRDMGQTLIVVTHDRYISDYAQRRAHLLDGQIERIEEVR</sequence>
<evidence type="ECO:0000313" key="6">
    <source>
        <dbReference type="EMBL" id="GFP29109.1"/>
    </source>
</evidence>
<dbReference type="InterPro" id="IPR027417">
    <property type="entry name" value="P-loop_NTPase"/>
</dbReference>
<dbReference type="GO" id="GO:0098796">
    <property type="term" value="C:membrane protein complex"/>
    <property type="evidence" value="ECO:0007669"/>
    <property type="project" value="UniProtKB-ARBA"/>
</dbReference>
<evidence type="ECO:0000256" key="2">
    <source>
        <dbReference type="ARBA" id="ARBA00022741"/>
    </source>
</evidence>